<dbReference type="GO" id="GO:0003677">
    <property type="term" value="F:DNA binding"/>
    <property type="evidence" value="ECO:0007669"/>
    <property type="project" value="UniProtKB-UniRule"/>
</dbReference>
<evidence type="ECO:0000256" key="4">
    <source>
        <dbReference type="ARBA" id="ARBA00023172"/>
    </source>
</evidence>
<dbReference type="PROSITE" id="PS51898">
    <property type="entry name" value="TYR_RECOMBINASE"/>
    <property type="match status" value="1"/>
</dbReference>
<dbReference type="EMBL" id="CP042806">
    <property type="protein sequence ID" value="QEE28003.1"/>
    <property type="molecule type" value="Genomic_DNA"/>
</dbReference>
<gene>
    <name evidence="8" type="ORF">FTW19_08340</name>
</gene>
<dbReference type="OrthoDB" id="104151at2"/>
<name>A0A5B9E6X9_9BACT</name>
<dbReference type="InterPro" id="IPR013762">
    <property type="entry name" value="Integrase-like_cat_sf"/>
</dbReference>
<dbReference type="InterPro" id="IPR010998">
    <property type="entry name" value="Integrase_recombinase_N"/>
</dbReference>
<keyword evidence="9" id="KW-1185">Reference proteome</keyword>
<protein>
    <submittedName>
        <fullName evidence="8">Site-specific integrase</fullName>
    </submittedName>
</protein>
<evidence type="ECO:0000259" key="6">
    <source>
        <dbReference type="PROSITE" id="PS51898"/>
    </source>
</evidence>
<dbReference type="PANTHER" id="PTHR30349">
    <property type="entry name" value="PHAGE INTEGRASE-RELATED"/>
    <property type="match status" value="1"/>
</dbReference>
<evidence type="ECO:0000313" key="8">
    <source>
        <dbReference type="EMBL" id="QEE28003.1"/>
    </source>
</evidence>
<dbReference type="InterPro" id="IPR011010">
    <property type="entry name" value="DNA_brk_join_enz"/>
</dbReference>
<dbReference type="PROSITE" id="PS51900">
    <property type="entry name" value="CB"/>
    <property type="match status" value="1"/>
</dbReference>
<dbReference type="Gene3D" id="1.10.443.10">
    <property type="entry name" value="Intergrase catalytic core"/>
    <property type="match status" value="1"/>
</dbReference>
<dbReference type="Gene3D" id="1.10.150.130">
    <property type="match status" value="1"/>
</dbReference>
<dbReference type="SUPFAM" id="SSF56349">
    <property type="entry name" value="DNA breaking-rejoining enzymes"/>
    <property type="match status" value="1"/>
</dbReference>
<proteinExistence type="inferred from homology"/>
<keyword evidence="3 5" id="KW-0238">DNA-binding</keyword>
<feature type="domain" description="Core-binding (CB)" evidence="7">
    <location>
        <begin position="76"/>
        <end position="159"/>
    </location>
</feature>
<dbReference type="GO" id="GO:0015074">
    <property type="term" value="P:DNA integration"/>
    <property type="evidence" value="ECO:0007669"/>
    <property type="project" value="UniProtKB-KW"/>
</dbReference>
<dbReference type="Proteomes" id="UP000321820">
    <property type="component" value="Chromosome"/>
</dbReference>
<evidence type="ECO:0000256" key="3">
    <source>
        <dbReference type="ARBA" id="ARBA00023125"/>
    </source>
</evidence>
<evidence type="ECO:0000256" key="1">
    <source>
        <dbReference type="ARBA" id="ARBA00008857"/>
    </source>
</evidence>
<dbReference type="GO" id="GO:0006310">
    <property type="term" value="P:DNA recombination"/>
    <property type="evidence" value="ECO:0007669"/>
    <property type="project" value="UniProtKB-KW"/>
</dbReference>
<dbReference type="InterPro" id="IPR044068">
    <property type="entry name" value="CB"/>
</dbReference>
<reference evidence="8 9" key="1">
    <citation type="submission" date="2019-08" db="EMBL/GenBank/DDBJ databases">
        <title>Complete genome sequence of Terriglobus albidus strain ORNL.</title>
        <authorList>
            <person name="Podar M."/>
        </authorList>
    </citation>
    <scope>NUCLEOTIDE SEQUENCE [LARGE SCALE GENOMIC DNA]</scope>
    <source>
        <strain evidence="8 9">ORNL</strain>
    </source>
</reference>
<organism evidence="8 9">
    <name type="scientific">Terriglobus albidus</name>
    <dbReference type="NCBI Taxonomy" id="1592106"/>
    <lineage>
        <taxon>Bacteria</taxon>
        <taxon>Pseudomonadati</taxon>
        <taxon>Acidobacteriota</taxon>
        <taxon>Terriglobia</taxon>
        <taxon>Terriglobales</taxon>
        <taxon>Acidobacteriaceae</taxon>
        <taxon>Terriglobus</taxon>
    </lineage>
</organism>
<dbReference type="CDD" id="cd01189">
    <property type="entry name" value="INT_ICEBs1_C_like"/>
    <property type="match status" value="1"/>
</dbReference>
<evidence type="ECO:0000256" key="2">
    <source>
        <dbReference type="ARBA" id="ARBA00022908"/>
    </source>
</evidence>
<evidence type="ECO:0000313" key="9">
    <source>
        <dbReference type="Proteomes" id="UP000321820"/>
    </source>
</evidence>
<accession>A0A5B9E6X9</accession>
<evidence type="ECO:0000256" key="5">
    <source>
        <dbReference type="PROSITE-ProRule" id="PRU01248"/>
    </source>
</evidence>
<keyword evidence="2" id="KW-0229">DNA integration</keyword>
<dbReference type="InterPro" id="IPR002104">
    <property type="entry name" value="Integrase_catalytic"/>
</dbReference>
<dbReference type="KEGG" id="talb:FTW19_08340"/>
<dbReference type="InterPro" id="IPR050090">
    <property type="entry name" value="Tyrosine_recombinase_XerCD"/>
</dbReference>
<dbReference type="Pfam" id="PF00589">
    <property type="entry name" value="Phage_integrase"/>
    <property type="match status" value="1"/>
</dbReference>
<dbReference type="AlphaFoldDB" id="A0A5B9E6X9"/>
<keyword evidence="4" id="KW-0233">DNA recombination</keyword>
<dbReference type="PANTHER" id="PTHR30349:SF41">
    <property type="entry name" value="INTEGRASE_RECOMBINASE PROTEIN MJ0367-RELATED"/>
    <property type="match status" value="1"/>
</dbReference>
<sequence>MTFMQQGSVIQASRKNGPDVWLFRWSEKDLGGRRVYRKRVIGTISDYVDEEAVRQASIGILSEVNVRSSQERIGFITVDQLCEHFEQREIRSGLSLWSISTERTYRGYIRRWIRPRWGSLSLDEIKAVEVEAWLHRLNLARASRAKIRNVFSVLFTHACRYELFDSNPIRFVRQSAKRRRAPDVLTGAEIKALVEGLALRERTLVLLAASTGLRQGELFGLKWCDIDFEHNEINVIRSFVCGAEGRCKTESSQKPVPMHSQLVSLLMTWRGQCNFQSPTDWVFASRLHGGRKPYWGASILRHFIRPVAKAVGIDKRIGWHTFRHTYCTLLRSLGVEFKVMQELMRHSSLRSTLDVYTQAVGPAKRAAQAAVLSLLFPVAGTDLDSEIIGTA</sequence>
<comment type="similarity">
    <text evidence="1">Belongs to the 'phage' integrase family.</text>
</comment>
<evidence type="ECO:0000259" key="7">
    <source>
        <dbReference type="PROSITE" id="PS51900"/>
    </source>
</evidence>
<feature type="domain" description="Tyr recombinase" evidence="6">
    <location>
        <begin position="180"/>
        <end position="370"/>
    </location>
</feature>